<keyword evidence="2" id="KW-1185">Reference proteome</keyword>
<evidence type="ECO:0000313" key="2">
    <source>
        <dbReference type="Proteomes" id="UP001732700"/>
    </source>
</evidence>
<reference evidence="1" key="2">
    <citation type="submission" date="2025-09" db="UniProtKB">
        <authorList>
            <consortium name="EnsemblPlants"/>
        </authorList>
    </citation>
    <scope>IDENTIFICATION</scope>
</reference>
<sequence length="318" mass="35817">MIAAIIRNPTSEIKKLVAHAWKECPNCKYHIYNGDVSSQWQGLPVGVKFEPSDQELLTHLEGKVGSAASHAQIDDFIPTIEEVQGICYTHPKNLPGIKMDGSSSHFFHRISNAYDVGQRKRRKINNGNRIDSDEQIRWHKTGQSKPILDNGVIKGWKKILVLHKGKKVKTNWTLHQCHLGAQKDEKHGELVVSRVFWQVKSNNAEKSQMHVADVESGSCAVEIDPTTPNMYPQQPCCLSGIPFEKEQNQDAEEPSSPAVEDFEALPPLRDADIHENPVPRDNPGMDPLPGFPNLDYTFHFPELFNFTDSLDWLNGNEA</sequence>
<protein>
    <submittedName>
        <fullName evidence="1">Uncharacterized protein</fullName>
    </submittedName>
</protein>
<organism evidence="1 2">
    <name type="scientific">Avena sativa</name>
    <name type="common">Oat</name>
    <dbReference type="NCBI Taxonomy" id="4498"/>
    <lineage>
        <taxon>Eukaryota</taxon>
        <taxon>Viridiplantae</taxon>
        <taxon>Streptophyta</taxon>
        <taxon>Embryophyta</taxon>
        <taxon>Tracheophyta</taxon>
        <taxon>Spermatophyta</taxon>
        <taxon>Magnoliopsida</taxon>
        <taxon>Liliopsida</taxon>
        <taxon>Poales</taxon>
        <taxon>Poaceae</taxon>
        <taxon>BOP clade</taxon>
        <taxon>Pooideae</taxon>
        <taxon>Poodae</taxon>
        <taxon>Poeae</taxon>
        <taxon>Poeae Chloroplast Group 1 (Aveneae type)</taxon>
        <taxon>Aveninae</taxon>
        <taxon>Avena</taxon>
    </lineage>
</organism>
<dbReference type="EnsemblPlants" id="AVESA.00010b.r2.2DG0376920.1">
    <property type="protein sequence ID" value="AVESA.00010b.r2.2DG0376920.1.CDS"/>
    <property type="gene ID" value="AVESA.00010b.r2.2DG0376920"/>
</dbReference>
<evidence type="ECO:0000313" key="1">
    <source>
        <dbReference type="EnsemblPlants" id="AVESA.00010b.r2.2DG0376920.1.CDS"/>
    </source>
</evidence>
<accession>A0ACD5V6T5</accession>
<proteinExistence type="predicted"/>
<dbReference type="Proteomes" id="UP001732700">
    <property type="component" value="Chromosome 2D"/>
</dbReference>
<name>A0ACD5V6T5_AVESA</name>
<reference evidence="1" key="1">
    <citation type="submission" date="2021-05" db="EMBL/GenBank/DDBJ databases">
        <authorList>
            <person name="Scholz U."/>
            <person name="Mascher M."/>
            <person name="Fiebig A."/>
        </authorList>
    </citation>
    <scope>NUCLEOTIDE SEQUENCE [LARGE SCALE GENOMIC DNA]</scope>
</reference>